<dbReference type="InterPro" id="IPR010140">
    <property type="entry name" value="Histidinol_P_phosphatase_HisJ"/>
</dbReference>
<comment type="caution">
    <text evidence="10">The sequence shown here is derived from an EMBL/GenBank/DDBJ whole genome shotgun (WGS) entry which is preliminary data.</text>
</comment>
<proteinExistence type="inferred from homology"/>
<keyword evidence="5 8" id="KW-0378">Hydrolase</keyword>
<accession>A0ABQ1ZMG4</accession>
<dbReference type="NCBIfam" id="NF005596">
    <property type="entry name" value="PRK07328.1"/>
    <property type="match status" value="1"/>
</dbReference>
<evidence type="ECO:0000256" key="2">
    <source>
        <dbReference type="ARBA" id="ARBA00009152"/>
    </source>
</evidence>
<evidence type="ECO:0000313" key="11">
    <source>
        <dbReference type="Proteomes" id="UP000652153"/>
    </source>
</evidence>
<dbReference type="SUPFAM" id="SSF89550">
    <property type="entry name" value="PHP domain-like"/>
    <property type="match status" value="1"/>
</dbReference>
<name>A0ABQ1ZMG4_9BACL</name>
<keyword evidence="11" id="KW-1185">Reference proteome</keyword>
<evidence type="ECO:0000256" key="4">
    <source>
        <dbReference type="ARBA" id="ARBA00022605"/>
    </source>
</evidence>
<dbReference type="EC" id="3.1.3.15" evidence="3 8"/>
<evidence type="ECO:0000256" key="5">
    <source>
        <dbReference type="ARBA" id="ARBA00022801"/>
    </source>
</evidence>
<comment type="similarity">
    <text evidence="2 8">Belongs to the PHP hydrolase family. HisK subfamily.</text>
</comment>
<gene>
    <name evidence="10" type="ORF">GCM10008014_51710</name>
</gene>
<feature type="domain" description="PHP" evidence="9">
    <location>
        <begin position="4"/>
        <end position="201"/>
    </location>
</feature>
<keyword evidence="6 8" id="KW-0368">Histidine biosynthesis</keyword>
<dbReference type="RefSeq" id="WP_188594436.1">
    <property type="nucleotide sequence ID" value="NZ_BMFU01000012.1"/>
</dbReference>
<dbReference type="EMBL" id="BMFU01000012">
    <property type="protein sequence ID" value="GGH68859.1"/>
    <property type="molecule type" value="Genomic_DNA"/>
</dbReference>
<comment type="catalytic activity">
    <reaction evidence="7 8">
        <text>L-histidinol phosphate + H2O = L-histidinol + phosphate</text>
        <dbReference type="Rhea" id="RHEA:14465"/>
        <dbReference type="ChEBI" id="CHEBI:15377"/>
        <dbReference type="ChEBI" id="CHEBI:43474"/>
        <dbReference type="ChEBI" id="CHEBI:57699"/>
        <dbReference type="ChEBI" id="CHEBI:57980"/>
        <dbReference type="EC" id="3.1.3.15"/>
    </reaction>
</comment>
<dbReference type="PANTHER" id="PTHR21039:SF0">
    <property type="entry name" value="HISTIDINOL-PHOSPHATASE"/>
    <property type="match status" value="1"/>
</dbReference>
<dbReference type="CDD" id="cd12110">
    <property type="entry name" value="PHP_HisPPase_Hisj_like"/>
    <property type="match status" value="1"/>
</dbReference>
<evidence type="ECO:0000256" key="8">
    <source>
        <dbReference type="RuleBase" id="RU366003"/>
    </source>
</evidence>
<dbReference type="NCBIfam" id="NF005996">
    <property type="entry name" value="PRK08123.1"/>
    <property type="match status" value="1"/>
</dbReference>
<evidence type="ECO:0000256" key="1">
    <source>
        <dbReference type="ARBA" id="ARBA00004970"/>
    </source>
</evidence>
<comment type="pathway">
    <text evidence="1 8">Amino-acid biosynthesis; L-histidine biosynthesis; L-histidine from 5-phospho-alpha-D-ribose 1-diphosphate: step 8/9.</text>
</comment>
<organism evidence="10 11">
    <name type="scientific">Paenibacillus silvae</name>
    <dbReference type="NCBI Taxonomy" id="1325358"/>
    <lineage>
        <taxon>Bacteria</taxon>
        <taxon>Bacillati</taxon>
        <taxon>Bacillota</taxon>
        <taxon>Bacilli</taxon>
        <taxon>Bacillales</taxon>
        <taxon>Paenibacillaceae</taxon>
        <taxon>Paenibacillus</taxon>
    </lineage>
</organism>
<reference evidence="11" key="1">
    <citation type="journal article" date="2019" name="Int. J. Syst. Evol. Microbiol.">
        <title>The Global Catalogue of Microorganisms (GCM) 10K type strain sequencing project: providing services to taxonomists for standard genome sequencing and annotation.</title>
        <authorList>
            <consortium name="The Broad Institute Genomics Platform"/>
            <consortium name="The Broad Institute Genome Sequencing Center for Infectious Disease"/>
            <person name="Wu L."/>
            <person name="Ma J."/>
        </authorList>
    </citation>
    <scope>NUCLEOTIDE SEQUENCE [LARGE SCALE GENOMIC DNA]</scope>
    <source>
        <strain evidence="11">CGMCC 1.12770</strain>
    </source>
</reference>
<dbReference type="Proteomes" id="UP000652153">
    <property type="component" value="Unassembled WGS sequence"/>
</dbReference>
<protein>
    <recommendedName>
        <fullName evidence="3 8">Histidinol-phosphatase</fullName>
        <shortName evidence="8">HolPase</shortName>
        <ecNumber evidence="3 8">3.1.3.15</ecNumber>
    </recommendedName>
</protein>
<keyword evidence="4 8" id="KW-0028">Amino-acid biosynthesis</keyword>
<dbReference type="Pfam" id="PF02811">
    <property type="entry name" value="PHP"/>
    <property type="match status" value="1"/>
</dbReference>
<evidence type="ECO:0000313" key="10">
    <source>
        <dbReference type="EMBL" id="GGH68859.1"/>
    </source>
</evidence>
<dbReference type="Gene3D" id="3.20.20.140">
    <property type="entry name" value="Metal-dependent hydrolases"/>
    <property type="match status" value="1"/>
</dbReference>
<dbReference type="PANTHER" id="PTHR21039">
    <property type="entry name" value="HISTIDINOL PHOSPHATASE-RELATED"/>
    <property type="match status" value="1"/>
</dbReference>
<dbReference type="InterPro" id="IPR004013">
    <property type="entry name" value="PHP_dom"/>
</dbReference>
<dbReference type="NCBIfam" id="TIGR01856">
    <property type="entry name" value="hisJ_fam"/>
    <property type="match status" value="1"/>
</dbReference>
<dbReference type="InterPro" id="IPR016195">
    <property type="entry name" value="Pol/histidinol_Pase-like"/>
</dbReference>
<evidence type="ECO:0000256" key="6">
    <source>
        <dbReference type="ARBA" id="ARBA00023102"/>
    </source>
</evidence>
<evidence type="ECO:0000259" key="9">
    <source>
        <dbReference type="Pfam" id="PF02811"/>
    </source>
</evidence>
<sequence length="279" mass="31692">MRIDYHTHHERCGHAVGKLEEYVQRGIEIGLSQIGLSDHMPLLHVDPAQYYPEMAMPMEELPRYVEECFFLKEKYRGQIDVRVGLEGDYIEGWEAQIRSIIERYPWDYVIGSVHFLGEWDITDFRQTHHWEGKDVLEVYRQYYEAVSKAAASGMYDIMGHSDVIKRFGYTPSPEQTDERVALEDAALKAIAQSGCAMELNASGLSKPCAEMFPSRRMLIEAIRLGVPLTMGSDAHDPMKLGDHLPEAEALLHELGCTQVAVFEGRQRSFIPLNVDSSGV</sequence>
<evidence type="ECO:0000256" key="7">
    <source>
        <dbReference type="ARBA" id="ARBA00049158"/>
    </source>
</evidence>
<evidence type="ECO:0000256" key="3">
    <source>
        <dbReference type="ARBA" id="ARBA00013085"/>
    </source>
</evidence>